<dbReference type="InterPro" id="IPR038161">
    <property type="entry name" value="VirB9/CagX/TrbG_C_sf"/>
</dbReference>
<dbReference type="CDD" id="cd06911">
    <property type="entry name" value="VirB9_CagX_TrbG"/>
    <property type="match status" value="1"/>
</dbReference>
<evidence type="ECO:0000256" key="2">
    <source>
        <dbReference type="ARBA" id="ARBA00022729"/>
    </source>
</evidence>
<feature type="region of interest" description="Disordered" evidence="3">
    <location>
        <begin position="249"/>
        <end position="275"/>
    </location>
</feature>
<organism evidence="5 6">
    <name type="scientific">Kingella bonacorsii</name>
    <dbReference type="NCBI Taxonomy" id="2796361"/>
    <lineage>
        <taxon>Bacteria</taxon>
        <taxon>Pseudomonadati</taxon>
        <taxon>Pseudomonadota</taxon>
        <taxon>Betaproteobacteria</taxon>
        <taxon>Neisseriales</taxon>
        <taxon>Neisseriaceae</taxon>
        <taxon>Kingella</taxon>
    </lineage>
</organism>
<comment type="similarity">
    <text evidence="1">Belongs to the TrbG/VirB9 family.</text>
</comment>
<proteinExistence type="inferred from homology"/>
<feature type="signal peptide" evidence="4">
    <location>
        <begin position="1"/>
        <end position="22"/>
    </location>
</feature>
<gene>
    <name evidence="5" type="primary">virB9</name>
    <name evidence="5" type="ORF">JDW22_04880</name>
</gene>
<dbReference type="NCBIfam" id="TIGR02781">
    <property type="entry name" value="VirB9"/>
    <property type="match status" value="1"/>
</dbReference>
<dbReference type="RefSeq" id="WP_200522054.1">
    <property type="nucleotide sequence ID" value="NZ_JAEHNZ010000002.1"/>
</dbReference>
<comment type="caution">
    <text evidence="5">The sequence shown here is derived from an EMBL/GenBank/DDBJ whole genome shotgun (WGS) entry which is preliminary data.</text>
</comment>
<name>A0ABS1BRP7_9NEIS</name>
<dbReference type="EMBL" id="JAEHNZ010000002">
    <property type="protein sequence ID" value="MBK0395933.1"/>
    <property type="molecule type" value="Genomic_DNA"/>
</dbReference>
<dbReference type="Gene3D" id="2.60.40.2500">
    <property type="match status" value="1"/>
</dbReference>
<dbReference type="InterPro" id="IPR010258">
    <property type="entry name" value="Conjugal_tfr_TrbG/VirB9/CagX"/>
</dbReference>
<dbReference type="InterPro" id="IPR033645">
    <property type="entry name" value="VirB9/CagX/TrbG_C"/>
</dbReference>
<dbReference type="Proteomes" id="UP000614058">
    <property type="component" value="Unassembled WGS sequence"/>
</dbReference>
<evidence type="ECO:0000256" key="4">
    <source>
        <dbReference type="SAM" id="SignalP"/>
    </source>
</evidence>
<evidence type="ECO:0000256" key="1">
    <source>
        <dbReference type="ARBA" id="ARBA00006135"/>
    </source>
</evidence>
<keyword evidence="2 4" id="KW-0732">Signal</keyword>
<evidence type="ECO:0000313" key="5">
    <source>
        <dbReference type="EMBL" id="MBK0395933.1"/>
    </source>
</evidence>
<dbReference type="Pfam" id="PF03524">
    <property type="entry name" value="CagX"/>
    <property type="match status" value="1"/>
</dbReference>
<feature type="compositionally biased region" description="Polar residues" evidence="3">
    <location>
        <begin position="249"/>
        <end position="264"/>
    </location>
</feature>
<accession>A0ABS1BRP7</accession>
<reference evidence="5 6" key="1">
    <citation type="journal article" date="2021" name="Pathogens">
        <title>Isolation and Characterization of Kingella bonacorsii sp. nov., A Novel Kingella Species Detected in a Stable Periodontitis Subject.</title>
        <authorList>
            <person name="Antezack A."/>
            <person name="Boxberger M."/>
            <person name="Rolland C."/>
            <person name="Monnet-Corti V."/>
            <person name="La Scola B."/>
        </authorList>
    </citation>
    <scope>NUCLEOTIDE SEQUENCE [LARGE SCALE GENOMIC DNA]</scope>
    <source>
        <strain evidence="5 6">Marseille-Q4569</strain>
    </source>
</reference>
<feature type="chain" id="PRO_5047092846" evidence="4">
    <location>
        <begin position="23"/>
        <end position="275"/>
    </location>
</feature>
<sequence length="275" mass="30370">MRLTHCTAAALLAVLPFQAAFAEAQPKHSVRDKRIQTAIYYADEVFPVMTKVGTATLIELEADERLDGDNALAGMGDTAAWNLAIKGRNIIFKPTAPQPDTNLLIATNKRTYAFRLKSASEKQAATYILRFRYPDTEAAQNAKLLARQDKVRKAMAGVPFKQPETGANLNYWARGDKALAPTGAWDNGRFTYFQFNNGRAMPTIYRVEADGSETLLNTHTEGDTTVLHETAQKFVLRLGKSVLGIENRSYQPQGQFNRTGTDSPTAVRISTGEQP</sequence>
<evidence type="ECO:0000313" key="6">
    <source>
        <dbReference type="Proteomes" id="UP000614058"/>
    </source>
</evidence>
<dbReference type="InterPro" id="IPR014148">
    <property type="entry name" value="VirB9"/>
</dbReference>
<protein>
    <submittedName>
        <fullName evidence="5">P-type conjugative transfer protein VirB9</fullName>
    </submittedName>
</protein>
<keyword evidence="6" id="KW-1185">Reference proteome</keyword>
<evidence type="ECO:0000256" key="3">
    <source>
        <dbReference type="SAM" id="MobiDB-lite"/>
    </source>
</evidence>